<evidence type="ECO:0000256" key="4">
    <source>
        <dbReference type="ARBA" id="ARBA00022989"/>
    </source>
</evidence>
<feature type="transmembrane region" description="Helical" evidence="6">
    <location>
        <begin position="232"/>
        <end position="253"/>
    </location>
</feature>
<dbReference type="AlphaFoldDB" id="A0AA35XXA2"/>
<dbReference type="CDD" id="cd10432">
    <property type="entry name" value="BI-1-like_bacterial"/>
    <property type="match status" value="1"/>
</dbReference>
<sequence>MAFVPNYRSGNQTSGSGAAPFAGVDAGLRAYMLSVYNWMTAGLVVTGLVAYGVAETSLRGLFYATVQTASGAWGYRPTPLGMLVTFAPLAFVLVLSFGINRLSRPVVQGLFWALCATMGASLANILMVYTGVSVARAFFVSAATFGAMSLWGYTTRRSLASLGSFLMMGMIGLLIAMVVNIFMASSMMAFVVSVAGVLIFTLMTAYSTQAIRATYLQSVAYLGPDEVSKRSVYDALGLYLNFINLFTFILQFMGVRSNSND</sequence>
<dbReference type="Pfam" id="PF01027">
    <property type="entry name" value="Bax1-I"/>
    <property type="match status" value="1"/>
</dbReference>
<dbReference type="PANTHER" id="PTHR23291">
    <property type="entry name" value="BAX INHIBITOR-RELATED"/>
    <property type="match status" value="1"/>
</dbReference>
<keyword evidence="8" id="KW-1185">Reference proteome</keyword>
<keyword evidence="4 6" id="KW-1133">Transmembrane helix</keyword>
<gene>
    <name evidence="7" type="ORF">LMG32879_002559</name>
</gene>
<feature type="transmembrane region" description="Helical" evidence="6">
    <location>
        <begin position="110"/>
        <end position="129"/>
    </location>
</feature>
<proteinExistence type="inferred from homology"/>
<evidence type="ECO:0000256" key="6">
    <source>
        <dbReference type="RuleBase" id="RU004379"/>
    </source>
</evidence>
<keyword evidence="5 6" id="KW-0472">Membrane</keyword>
<evidence type="ECO:0000256" key="3">
    <source>
        <dbReference type="ARBA" id="ARBA00022692"/>
    </source>
</evidence>
<comment type="similarity">
    <text evidence="2 6">Belongs to the BI1 family.</text>
</comment>
<comment type="caution">
    <text evidence="7">The sequence shown here is derived from an EMBL/GenBank/DDBJ whole genome shotgun (WGS) entry which is preliminary data.</text>
</comment>
<evidence type="ECO:0000256" key="1">
    <source>
        <dbReference type="ARBA" id="ARBA00004141"/>
    </source>
</evidence>
<feature type="transmembrane region" description="Helical" evidence="6">
    <location>
        <begin position="135"/>
        <end position="153"/>
    </location>
</feature>
<dbReference type="InterPro" id="IPR006214">
    <property type="entry name" value="Bax_inhibitor_1-related"/>
</dbReference>
<evidence type="ECO:0000256" key="2">
    <source>
        <dbReference type="ARBA" id="ARBA00010350"/>
    </source>
</evidence>
<feature type="transmembrane region" description="Helical" evidence="6">
    <location>
        <begin position="35"/>
        <end position="54"/>
    </location>
</feature>
<dbReference type="RefSeq" id="WP_289841497.1">
    <property type="nucleotide sequence ID" value="NZ_CATKSH010000021.1"/>
</dbReference>
<name>A0AA35XXA2_9PROT</name>
<evidence type="ECO:0000313" key="8">
    <source>
        <dbReference type="Proteomes" id="UP001176960"/>
    </source>
</evidence>
<feature type="transmembrane region" description="Helical" evidence="6">
    <location>
        <begin position="165"/>
        <end position="183"/>
    </location>
</feature>
<dbReference type="Proteomes" id="UP001176960">
    <property type="component" value="Unassembled WGS sequence"/>
</dbReference>
<protein>
    <submittedName>
        <fullName evidence="7">Bax inhibitor-1/YccA family protein</fullName>
    </submittedName>
</protein>
<feature type="transmembrane region" description="Helical" evidence="6">
    <location>
        <begin position="80"/>
        <end position="98"/>
    </location>
</feature>
<dbReference type="EMBL" id="CATKSH010000021">
    <property type="protein sequence ID" value="CAI9121707.1"/>
    <property type="molecule type" value="Genomic_DNA"/>
</dbReference>
<evidence type="ECO:0000313" key="7">
    <source>
        <dbReference type="EMBL" id="CAI9121707.1"/>
    </source>
</evidence>
<dbReference type="PANTHER" id="PTHR23291:SF50">
    <property type="entry name" value="PROTEIN LIFEGUARD 4"/>
    <property type="match status" value="1"/>
</dbReference>
<accession>A0AA35XXA2</accession>
<organism evidence="7 8">
    <name type="scientific">Brytella acorum</name>
    <dbReference type="NCBI Taxonomy" id="2959299"/>
    <lineage>
        <taxon>Bacteria</taxon>
        <taxon>Pseudomonadati</taxon>
        <taxon>Pseudomonadota</taxon>
        <taxon>Alphaproteobacteria</taxon>
        <taxon>Acetobacterales</taxon>
        <taxon>Acetobacteraceae</taxon>
        <taxon>Brytella</taxon>
    </lineage>
</organism>
<feature type="transmembrane region" description="Helical" evidence="6">
    <location>
        <begin position="189"/>
        <end position="211"/>
    </location>
</feature>
<comment type="subcellular location">
    <subcellularLocation>
        <location evidence="1">Membrane</location>
        <topology evidence="1">Multi-pass membrane protein</topology>
    </subcellularLocation>
</comment>
<reference evidence="7" key="1">
    <citation type="submission" date="2023-03" db="EMBL/GenBank/DDBJ databases">
        <authorList>
            <person name="Cleenwerck I."/>
        </authorList>
    </citation>
    <scope>NUCLEOTIDE SEQUENCE</scope>
    <source>
        <strain evidence="7">LMG 32879</strain>
    </source>
</reference>
<evidence type="ECO:0000256" key="5">
    <source>
        <dbReference type="ARBA" id="ARBA00023136"/>
    </source>
</evidence>
<dbReference type="GO" id="GO:0005886">
    <property type="term" value="C:plasma membrane"/>
    <property type="evidence" value="ECO:0007669"/>
    <property type="project" value="TreeGrafter"/>
</dbReference>
<keyword evidence="3 6" id="KW-0812">Transmembrane</keyword>